<protein>
    <submittedName>
        <fullName evidence="3">Oxidoreductase</fullName>
    </submittedName>
</protein>
<dbReference type="OrthoDB" id="9815825at2"/>
<feature type="domain" description="GFO/IDH/MocA-like oxidoreductase" evidence="2">
    <location>
        <begin position="134"/>
        <end position="272"/>
    </location>
</feature>
<evidence type="ECO:0000259" key="2">
    <source>
        <dbReference type="Pfam" id="PF22725"/>
    </source>
</evidence>
<dbReference type="InterPro" id="IPR055170">
    <property type="entry name" value="GFO_IDH_MocA-like_dom"/>
</dbReference>
<evidence type="ECO:0000313" key="4">
    <source>
        <dbReference type="Proteomes" id="UP000236151"/>
    </source>
</evidence>
<dbReference type="Gene3D" id="3.30.360.10">
    <property type="entry name" value="Dihydrodipicolinate Reductase, domain 2"/>
    <property type="match status" value="1"/>
</dbReference>
<reference evidence="3 4" key="1">
    <citation type="submission" date="2017-06" db="EMBL/GenBank/DDBJ databases">
        <title>Investigating the central metabolism of Clostridium thermosuccinogenes.</title>
        <authorList>
            <person name="Koendjbiharie J.G."/>
            <person name="van Kranenburg R."/>
        </authorList>
    </citation>
    <scope>NUCLEOTIDE SEQUENCE [LARGE SCALE GENOMIC DNA]</scope>
    <source>
        <strain evidence="3 4">DSM 5806</strain>
    </source>
</reference>
<sequence length="358" mass="39564">MREVKVGIIGCGGIANGKHMPSLKKLENVKMVAFCDIIEERAQKAKKDYGTEDAFVCTDYRELLKIPDIEVVHVLTPNVSHAEISIAALEAGKHVMCEKPMAASSKDARAMVEAAKRTGKKLTIGYQSRSTRTYQYARKLIQDGELGEVYYVKAPAVRRRGAPLWGVFLDKEKQGGGPMIDIGTHSIDAALYLIGNYEVASVTGSVYRKLADTAMYSNEWGIWDPKDFQVEDSAMGFVKFKNGATMVVEASWLLNVENGGHMTICGTKGGLEIRGDIVRINGEKNGSLYINDVKPNNTARELFKGENLTAEEYEAKQWIYSVVNDLPPLTKPEEACVVSEIIEAIYESAKTGKTIYFD</sequence>
<dbReference type="GO" id="GO:0000166">
    <property type="term" value="F:nucleotide binding"/>
    <property type="evidence" value="ECO:0007669"/>
    <property type="project" value="InterPro"/>
</dbReference>
<dbReference type="Gene3D" id="3.40.50.720">
    <property type="entry name" value="NAD(P)-binding Rossmann-like Domain"/>
    <property type="match status" value="1"/>
</dbReference>
<dbReference type="Pfam" id="PF22725">
    <property type="entry name" value="GFO_IDH_MocA_C3"/>
    <property type="match status" value="1"/>
</dbReference>
<dbReference type="PANTHER" id="PTHR43249">
    <property type="entry name" value="UDP-N-ACETYL-2-AMINO-2-DEOXY-D-GLUCURONATE OXIDASE"/>
    <property type="match status" value="1"/>
</dbReference>
<name>A0A2K2FHT6_9CLOT</name>
<comment type="caution">
    <text evidence="3">The sequence shown here is derived from an EMBL/GenBank/DDBJ whole genome shotgun (WGS) entry which is preliminary data.</text>
</comment>
<dbReference type="SUPFAM" id="SSF51735">
    <property type="entry name" value="NAD(P)-binding Rossmann-fold domains"/>
    <property type="match status" value="1"/>
</dbReference>
<dbReference type="InterPro" id="IPR000683">
    <property type="entry name" value="Gfo/Idh/MocA-like_OxRdtase_N"/>
</dbReference>
<feature type="domain" description="Gfo/Idh/MocA-like oxidoreductase N-terminal" evidence="1">
    <location>
        <begin position="4"/>
        <end position="126"/>
    </location>
</feature>
<keyword evidence="4" id="KW-1185">Reference proteome</keyword>
<dbReference type="AlphaFoldDB" id="A0A2K2FHT6"/>
<evidence type="ECO:0000259" key="1">
    <source>
        <dbReference type="Pfam" id="PF01408"/>
    </source>
</evidence>
<dbReference type="Pfam" id="PF01408">
    <property type="entry name" value="GFO_IDH_MocA"/>
    <property type="match status" value="1"/>
</dbReference>
<dbReference type="KEGG" id="cthd:CDO33_04905"/>
<proteinExistence type="predicted"/>
<dbReference type="SUPFAM" id="SSF55347">
    <property type="entry name" value="Glyceraldehyde-3-phosphate dehydrogenase-like, C-terminal domain"/>
    <property type="match status" value="1"/>
</dbReference>
<dbReference type="EMBL" id="NIOJ01000011">
    <property type="protein sequence ID" value="PNU00458.1"/>
    <property type="molecule type" value="Genomic_DNA"/>
</dbReference>
<gene>
    <name evidence="3" type="ORF">CDQ84_06355</name>
</gene>
<dbReference type="InterPro" id="IPR052515">
    <property type="entry name" value="Gfo/Idh/MocA_Oxidoreductase"/>
</dbReference>
<organism evidence="3 4">
    <name type="scientific">Clostridium thermosuccinogenes</name>
    <dbReference type="NCBI Taxonomy" id="84032"/>
    <lineage>
        <taxon>Bacteria</taxon>
        <taxon>Bacillati</taxon>
        <taxon>Bacillota</taxon>
        <taxon>Clostridia</taxon>
        <taxon>Eubacteriales</taxon>
        <taxon>Clostridiaceae</taxon>
        <taxon>Clostridium</taxon>
    </lineage>
</organism>
<evidence type="ECO:0000313" key="3">
    <source>
        <dbReference type="EMBL" id="PNU00458.1"/>
    </source>
</evidence>
<dbReference type="PANTHER" id="PTHR43249:SF1">
    <property type="entry name" value="D-GLUCOSIDE 3-DEHYDROGENASE"/>
    <property type="match status" value="1"/>
</dbReference>
<accession>A0A2K2FHT6</accession>
<dbReference type="Proteomes" id="UP000236151">
    <property type="component" value="Unassembled WGS sequence"/>
</dbReference>
<dbReference type="InterPro" id="IPR036291">
    <property type="entry name" value="NAD(P)-bd_dom_sf"/>
</dbReference>